<sequence length="156" mass="17655">MAYRPAKTAASNLRGHPTTNPTLRTLIAYQTAATLNYTAIVAGTYQEHRNVKVHLTRSALHEVRTFGAYMARSERDKEMIPTVSWVFSSVLHNEMTGEITRRGPHFILGAQLTDRLRGLKIFTQDGVTFAIALPKEAEGLDWVEIDYKDRDFFISN</sequence>
<keyword evidence="2" id="KW-1185">Reference proteome</keyword>
<proteinExistence type="predicted"/>
<dbReference type="Proteomes" id="UP000620262">
    <property type="component" value="Unassembled WGS sequence"/>
</dbReference>
<comment type="caution">
    <text evidence="1">The sequence shown here is derived from an EMBL/GenBank/DDBJ whole genome shotgun (WGS) entry which is preliminary data.</text>
</comment>
<gene>
    <name evidence="1" type="ORF">H4W29_006525</name>
</gene>
<evidence type="ECO:0000313" key="2">
    <source>
        <dbReference type="Proteomes" id="UP000620262"/>
    </source>
</evidence>
<accession>A0ABR9J1C5</accession>
<protein>
    <submittedName>
        <fullName evidence="1">Uncharacterized protein</fullName>
    </submittedName>
</protein>
<name>A0ABR9J1C5_RHIVS</name>
<dbReference type="EMBL" id="JADBEC010000003">
    <property type="protein sequence ID" value="MBE1509278.1"/>
    <property type="molecule type" value="Genomic_DNA"/>
</dbReference>
<evidence type="ECO:0000313" key="1">
    <source>
        <dbReference type="EMBL" id="MBE1509278.1"/>
    </source>
</evidence>
<reference evidence="1 2" key="1">
    <citation type="submission" date="2020-10" db="EMBL/GenBank/DDBJ databases">
        <title>Sequencing the genomes of 1000 actinobacteria strains.</title>
        <authorList>
            <person name="Klenk H.-P."/>
        </authorList>
    </citation>
    <scope>NUCLEOTIDE SEQUENCE [LARGE SCALE GENOMIC DNA]</scope>
    <source>
        <strain evidence="1 2">DSM 7307</strain>
    </source>
</reference>
<dbReference type="RefSeq" id="WP_246517642.1">
    <property type="nucleotide sequence ID" value="NZ_BAAAVL010000015.1"/>
</dbReference>
<organism evidence="1 2">
    <name type="scientific">Rhizobium viscosum</name>
    <name type="common">Arthrobacter viscosus</name>
    <dbReference type="NCBI Taxonomy" id="1673"/>
    <lineage>
        <taxon>Bacteria</taxon>
        <taxon>Pseudomonadati</taxon>
        <taxon>Pseudomonadota</taxon>
        <taxon>Alphaproteobacteria</taxon>
        <taxon>Hyphomicrobiales</taxon>
        <taxon>Rhizobiaceae</taxon>
        <taxon>Rhizobium/Agrobacterium group</taxon>
        <taxon>Rhizobium</taxon>
    </lineage>
</organism>